<dbReference type="AlphaFoldDB" id="A0A2H4FRI0"/>
<dbReference type="EMBL" id="KU892652">
    <property type="protein sequence ID" value="AOV83758.1"/>
    <property type="molecule type" value="Genomic_DNA"/>
</dbReference>
<reference evidence="2" key="1">
    <citation type="submission" date="2016-03" db="EMBL/GenBank/DDBJ databases">
        <title>Complete plastid genome of Kappaphycus alvarezii.</title>
        <authorList>
            <person name="Zhang L."/>
            <person name="Liu T."/>
            <person name="Liu N."/>
        </authorList>
    </citation>
    <scope>NUCLEOTIDE SEQUENCE</scope>
</reference>
<protein>
    <submittedName>
        <fullName evidence="2">Conserved hypothetical plastid protein</fullName>
    </submittedName>
</protein>
<evidence type="ECO:0000256" key="1">
    <source>
        <dbReference type="SAM" id="Phobius"/>
    </source>
</evidence>
<keyword evidence="2" id="KW-0150">Chloroplast</keyword>
<accession>A0A2H4FRI0</accession>
<name>A0A2H4FRI0_9FLOR</name>
<keyword evidence="1" id="KW-1133">Transmembrane helix</keyword>
<keyword evidence="2" id="KW-0934">Plastid</keyword>
<sequence length="702" mass="84744">MIKLKYCALHNKQYIFSLFKTSKKTKFIIFIFNIYHMLYQLKYLLVFILSFIYSILLSKSININVAFNANIIHNEKIKKIHTQGIQVQLEGCKNILFSSILPKSYTVLHKYHYHHIKIIKLIEYLQNSGFLKKIEYFIIYSNNIIYVILNINTNPIIKKIEIIRWNQLKIPHKILIHLFKSQIGLPANYKKINNSIKKIYDWYKERGFERIYIQLIQNKKSKTIKLHIFEGKIKSNQFFFYSKYNINHILIHNIEKIIEQKLDILPGSLFNIKILKKNIKYLKNIRLIENLKYDIINGTEGLIIKIKYSIPIESQGYFYNKYLIVNGYENQIKSYVTDKDTIKNKYLIALKNIKSSFSRIFYYQCLGFKIFLPNLNSKYYNFIVNIVLTKKVPEVNINFFYPNLEITQSILNNLKINIFHKIYYIKTLYPFHYFQTKYFNIKNILQIKTLLHSSNIYVLYNYLMNNEIFIIYGIRNMHNIYIKKFINLKNHFIDKHIKSTNKILQTIIQQKLFTLNLQTKYHNLDMNDKFKLGKSIFIESIFFIFIKQQQINIIHSSLSIKYYQTFTTTNLLPYIKKSIIIIFSEISLLNNKNTMMFDSCGTNLINIYLELFDKKIMKTYIHYLSHIEYHMQMYDFLSTYFFYHKSNKLHYMYKYYYHTQNIGLGIQFNIPINNIPKVRFEYGINIYADSYYQMRLSYPYII</sequence>
<feature type="transmembrane region" description="Helical" evidence="1">
    <location>
        <begin position="27"/>
        <end position="56"/>
    </location>
</feature>
<proteinExistence type="predicted"/>
<geneLocation type="chloroplast" evidence="2"/>
<gene>
    <name evidence="2" type="primary">ORF702</name>
    <name evidence="2" type="ORF">mogbl175</name>
</gene>
<dbReference type="Gene3D" id="3.10.20.310">
    <property type="entry name" value="membrane protein fhac"/>
    <property type="match status" value="1"/>
</dbReference>
<organism evidence="2">
    <name type="scientific">Kappaphycus alvarezii</name>
    <dbReference type="NCBI Taxonomy" id="38544"/>
    <lineage>
        <taxon>Eukaryota</taxon>
        <taxon>Rhodophyta</taxon>
        <taxon>Florideophyceae</taxon>
        <taxon>Rhodymeniophycidae</taxon>
        <taxon>Gigartinales</taxon>
        <taxon>Solieriaceae</taxon>
        <taxon>Kappaphycus</taxon>
    </lineage>
</organism>
<keyword evidence="1" id="KW-0812">Transmembrane</keyword>
<evidence type="ECO:0000313" key="2">
    <source>
        <dbReference type="EMBL" id="AOV83758.1"/>
    </source>
</evidence>
<keyword evidence="1" id="KW-0472">Membrane</keyword>